<keyword evidence="2" id="KW-1185">Reference proteome</keyword>
<reference evidence="1 2" key="1">
    <citation type="submission" date="2014-09" db="EMBL/GenBank/DDBJ databases">
        <title>Genome sequencing and annotation of Bacillus Okhensis strain Kh10-101T.</title>
        <authorList>
            <person name="Prakash J.S."/>
        </authorList>
    </citation>
    <scope>NUCLEOTIDE SEQUENCE [LARGE SCALE GENOMIC DNA]</scope>
    <source>
        <strain evidence="2">Kh10-101T</strain>
    </source>
</reference>
<evidence type="ECO:0000313" key="2">
    <source>
        <dbReference type="Proteomes" id="UP000030832"/>
    </source>
</evidence>
<accession>A0A0B0IHS5</accession>
<dbReference type="Proteomes" id="UP000030832">
    <property type="component" value="Unassembled WGS sequence"/>
</dbReference>
<organism evidence="1 2">
    <name type="scientific">Halalkalibacter okhensis</name>
    <dbReference type="NCBI Taxonomy" id="333138"/>
    <lineage>
        <taxon>Bacteria</taxon>
        <taxon>Bacillati</taxon>
        <taxon>Bacillota</taxon>
        <taxon>Bacilli</taxon>
        <taxon>Bacillales</taxon>
        <taxon>Bacillaceae</taxon>
        <taxon>Halalkalibacter</taxon>
    </lineage>
</organism>
<dbReference type="AlphaFoldDB" id="A0A0B0IHS5"/>
<comment type="caution">
    <text evidence="1">The sequence shown here is derived from an EMBL/GenBank/DDBJ whole genome shotgun (WGS) entry which is preliminary data.</text>
</comment>
<gene>
    <name evidence="1" type="ORF">LQ50_16895</name>
</gene>
<name>A0A0B0IHS5_9BACI</name>
<proteinExistence type="predicted"/>
<evidence type="ECO:0000313" key="1">
    <source>
        <dbReference type="EMBL" id="KHF39221.1"/>
    </source>
</evidence>
<dbReference type="EMBL" id="JRJU01000022">
    <property type="protein sequence ID" value="KHF39221.1"/>
    <property type="molecule type" value="Genomic_DNA"/>
</dbReference>
<sequence length="79" mass="8519">MSTSKKQKGELPFWYRIGAMSGAAVEGLSLLSDLLKRRTARGAIAKGVSTSKEQKGELPFWYRIGAKSGAAVEGLKAEF</sequence>
<protein>
    <submittedName>
        <fullName evidence="1">Uncharacterized protein</fullName>
    </submittedName>
</protein>